<evidence type="ECO:0000259" key="5">
    <source>
        <dbReference type="Pfam" id="PF14743"/>
    </source>
</evidence>
<dbReference type="Gene3D" id="3.30.470.30">
    <property type="entry name" value="DNA ligase/mRNA capping enzyme"/>
    <property type="match status" value="1"/>
</dbReference>
<dbReference type="PANTHER" id="PTHR47810">
    <property type="entry name" value="DNA LIGASE"/>
    <property type="match status" value="1"/>
</dbReference>
<evidence type="ECO:0000313" key="6">
    <source>
        <dbReference type="EMBL" id="CAB3697833.1"/>
    </source>
</evidence>
<evidence type="ECO:0000313" key="7">
    <source>
        <dbReference type="Proteomes" id="UP000494111"/>
    </source>
</evidence>
<dbReference type="InterPro" id="IPR029319">
    <property type="entry name" value="DNA_ligase_OB"/>
</dbReference>
<dbReference type="CDD" id="cd08041">
    <property type="entry name" value="OBF_kDNA_ligase_like"/>
    <property type="match status" value="1"/>
</dbReference>
<keyword evidence="2" id="KW-0235">DNA replication</keyword>
<name>A0A6S6ZWC7_9BURK</name>
<dbReference type="SUPFAM" id="SSF56091">
    <property type="entry name" value="DNA ligase/mRNA capping enzyme, catalytic domain"/>
    <property type="match status" value="1"/>
</dbReference>
<dbReference type="RefSeq" id="WP_175216435.1">
    <property type="nucleotide sequence ID" value="NZ_CADIJO010000007.1"/>
</dbReference>
<keyword evidence="3" id="KW-0227">DNA damage</keyword>
<reference evidence="6 7" key="1">
    <citation type="submission" date="2020-04" db="EMBL/GenBank/DDBJ databases">
        <authorList>
            <person name="De Canck E."/>
        </authorList>
    </citation>
    <scope>NUCLEOTIDE SEQUENCE [LARGE SCALE GENOMIC DNA]</scope>
    <source>
        <strain evidence="6 7">LMG 3458</strain>
    </source>
</reference>
<dbReference type="SUPFAM" id="SSF50249">
    <property type="entry name" value="Nucleic acid-binding proteins"/>
    <property type="match status" value="1"/>
</dbReference>
<keyword evidence="1 6" id="KW-0436">Ligase</keyword>
<dbReference type="PANTHER" id="PTHR47810:SF1">
    <property type="entry name" value="DNA LIGASE B"/>
    <property type="match status" value="1"/>
</dbReference>
<keyword evidence="4" id="KW-0234">DNA repair</keyword>
<proteinExistence type="predicted"/>
<dbReference type="AlphaFoldDB" id="A0A6S6ZWC7"/>
<sequence length="306" mass="33418">MPEYLIHKAVEFAAVKVGVRKALGVSSVDELAQSYTAQRKHDGCNAIALVYPNADLDQLLSRTGERVRSCQHVLVALRQRLSRYLADGHAYAVLGEVWQPGTPQSTISGDFRRHDPAPELQFVVFDILDAEAFKAGASPTPFEQRYERAAMLFRGAHPKDTVQLCATYNPGTYGLPQRMADELSKAGGYDGLILRDPSAGWVAGSGTGGEIIKVKPVMTLDLRVVSLEEGKGKYAGMLGALVCKGPKGTVKVSGMADEERAQWWENPNQVLGEIIEVQCLGITPAGSLREPRFKGIRFDKENADFE</sequence>
<dbReference type="GO" id="GO:0006281">
    <property type="term" value="P:DNA repair"/>
    <property type="evidence" value="ECO:0007669"/>
    <property type="project" value="UniProtKB-KW"/>
</dbReference>
<dbReference type="GO" id="GO:0006260">
    <property type="term" value="P:DNA replication"/>
    <property type="evidence" value="ECO:0007669"/>
    <property type="project" value="UniProtKB-KW"/>
</dbReference>
<protein>
    <submittedName>
        <fullName evidence="6">DNA ligase</fullName>
        <ecNumber evidence="6">6.5.1.1</ecNumber>
    </submittedName>
</protein>
<dbReference type="EMBL" id="CADIJO010000007">
    <property type="protein sequence ID" value="CAB3697833.1"/>
    <property type="molecule type" value="Genomic_DNA"/>
</dbReference>
<evidence type="ECO:0000256" key="3">
    <source>
        <dbReference type="ARBA" id="ARBA00022763"/>
    </source>
</evidence>
<dbReference type="Proteomes" id="UP000494111">
    <property type="component" value="Unassembled WGS sequence"/>
</dbReference>
<accession>A0A6S6ZWC7</accession>
<gene>
    <name evidence="6" type="primary">lig</name>
    <name evidence="6" type="ORF">LMG3458_02485</name>
</gene>
<evidence type="ECO:0000256" key="2">
    <source>
        <dbReference type="ARBA" id="ARBA00022705"/>
    </source>
</evidence>
<dbReference type="GO" id="GO:0003910">
    <property type="term" value="F:DNA ligase (ATP) activity"/>
    <property type="evidence" value="ECO:0007669"/>
    <property type="project" value="UniProtKB-EC"/>
</dbReference>
<organism evidence="6 7">
    <name type="scientific">Achromobacter deleyi</name>
    <dbReference type="NCBI Taxonomy" id="1353891"/>
    <lineage>
        <taxon>Bacteria</taxon>
        <taxon>Pseudomonadati</taxon>
        <taxon>Pseudomonadota</taxon>
        <taxon>Betaproteobacteria</taxon>
        <taxon>Burkholderiales</taxon>
        <taxon>Alcaligenaceae</taxon>
        <taxon>Achromobacter</taxon>
    </lineage>
</organism>
<dbReference type="EC" id="6.5.1.1" evidence="6"/>
<evidence type="ECO:0000256" key="1">
    <source>
        <dbReference type="ARBA" id="ARBA00022598"/>
    </source>
</evidence>
<evidence type="ECO:0000256" key="4">
    <source>
        <dbReference type="ARBA" id="ARBA00023204"/>
    </source>
</evidence>
<feature type="domain" description="DNA ligase OB-like" evidence="5">
    <location>
        <begin position="229"/>
        <end position="297"/>
    </location>
</feature>
<dbReference type="Gene3D" id="2.40.50.140">
    <property type="entry name" value="Nucleic acid-binding proteins"/>
    <property type="match status" value="1"/>
</dbReference>
<dbReference type="InterPro" id="IPR012340">
    <property type="entry name" value="NA-bd_OB-fold"/>
</dbReference>
<dbReference type="InterPro" id="IPR050326">
    <property type="entry name" value="NAD_dep_DNA_ligaseB"/>
</dbReference>
<dbReference type="Pfam" id="PF14743">
    <property type="entry name" value="DNA_ligase_OB_2"/>
    <property type="match status" value="1"/>
</dbReference>